<name>A0A9W7EXB2_9STRA</name>
<dbReference type="AlphaFoldDB" id="A0A9W7EXB2"/>
<organism evidence="2 3">
    <name type="scientific">Triparma strigata</name>
    <dbReference type="NCBI Taxonomy" id="1606541"/>
    <lineage>
        <taxon>Eukaryota</taxon>
        <taxon>Sar</taxon>
        <taxon>Stramenopiles</taxon>
        <taxon>Ochrophyta</taxon>
        <taxon>Bolidophyceae</taxon>
        <taxon>Parmales</taxon>
        <taxon>Triparmaceae</taxon>
        <taxon>Triparma</taxon>
    </lineage>
</organism>
<accession>A0A9W7EXB2</accession>
<evidence type="ECO:0000256" key="1">
    <source>
        <dbReference type="SAM" id="MobiDB-lite"/>
    </source>
</evidence>
<reference evidence="3" key="1">
    <citation type="journal article" date="2023" name="Commun. Biol.">
        <title>Genome analysis of Parmales, the sister group of diatoms, reveals the evolutionary specialization of diatoms from phago-mixotrophs to photoautotrophs.</title>
        <authorList>
            <person name="Ban H."/>
            <person name="Sato S."/>
            <person name="Yoshikawa S."/>
            <person name="Yamada K."/>
            <person name="Nakamura Y."/>
            <person name="Ichinomiya M."/>
            <person name="Sato N."/>
            <person name="Blanc-Mathieu R."/>
            <person name="Endo H."/>
            <person name="Kuwata A."/>
            <person name="Ogata H."/>
        </authorList>
    </citation>
    <scope>NUCLEOTIDE SEQUENCE [LARGE SCALE GENOMIC DNA]</scope>
    <source>
        <strain evidence="3">NIES 3701</strain>
    </source>
</reference>
<feature type="compositionally biased region" description="Polar residues" evidence="1">
    <location>
        <begin position="22"/>
        <end position="31"/>
    </location>
</feature>
<comment type="caution">
    <text evidence="2">The sequence shown here is derived from an EMBL/GenBank/DDBJ whole genome shotgun (WGS) entry which is preliminary data.</text>
</comment>
<dbReference type="EMBL" id="BRXY01000439">
    <property type="protein sequence ID" value="GMH95223.1"/>
    <property type="molecule type" value="Genomic_DNA"/>
</dbReference>
<protein>
    <submittedName>
        <fullName evidence="2">Uncharacterized protein</fullName>
    </submittedName>
</protein>
<gene>
    <name evidence="2" type="ORF">TrST_g1337</name>
</gene>
<evidence type="ECO:0000313" key="2">
    <source>
        <dbReference type="EMBL" id="GMH95223.1"/>
    </source>
</evidence>
<proteinExistence type="predicted"/>
<feature type="compositionally biased region" description="Basic and acidic residues" evidence="1">
    <location>
        <begin position="1"/>
        <end position="17"/>
    </location>
</feature>
<sequence length="159" mass="17323">MEPLLEGERTSDSERSDPGQLPVQQKLSKSDVSPWDGFFTSVCPVCKAKLSGIKSLVPLYLNSPSSSPPSSLPPSSTPSYLHLQSLHSSTLRQRHNHNTLLRTRSPSLDLNYDHQEGGQSASATGAMSYFDYLNSTGKDGVSRVLLFLGSLLVLCLLLF</sequence>
<evidence type="ECO:0000313" key="3">
    <source>
        <dbReference type="Proteomes" id="UP001165085"/>
    </source>
</evidence>
<feature type="region of interest" description="Disordered" evidence="1">
    <location>
        <begin position="1"/>
        <end position="33"/>
    </location>
</feature>
<keyword evidence="3" id="KW-1185">Reference proteome</keyword>
<dbReference type="Proteomes" id="UP001165085">
    <property type="component" value="Unassembled WGS sequence"/>
</dbReference>